<evidence type="ECO:0008006" key="4">
    <source>
        <dbReference type="Google" id="ProtNLM"/>
    </source>
</evidence>
<evidence type="ECO:0000313" key="3">
    <source>
        <dbReference type="Proteomes" id="UP000070444"/>
    </source>
</evidence>
<accession>A0A137NR63</accession>
<keyword evidence="3" id="KW-1185">Reference proteome</keyword>
<gene>
    <name evidence="2" type="ORF">CONCODRAFT_13289</name>
</gene>
<proteinExistence type="predicted"/>
<feature type="chain" id="PRO_5007293970" description="Secreted protein" evidence="1">
    <location>
        <begin position="24"/>
        <end position="145"/>
    </location>
</feature>
<feature type="signal peptide" evidence="1">
    <location>
        <begin position="1"/>
        <end position="23"/>
    </location>
</feature>
<evidence type="ECO:0000256" key="1">
    <source>
        <dbReference type="SAM" id="SignalP"/>
    </source>
</evidence>
<dbReference type="Proteomes" id="UP000070444">
    <property type="component" value="Unassembled WGS sequence"/>
</dbReference>
<evidence type="ECO:0000313" key="2">
    <source>
        <dbReference type="EMBL" id="KXN65212.1"/>
    </source>
</evidence>
<keyword evidence="1" id="KW-0732">Signal</keyword>
<sequence length="145" mass="16178">MKIVNNLFLVSSLVAWKADLTLSLNEKYTGLVRYDLKVTSDAGGTVNHSCFRGEHPKASNLSCSRNDKETSSQGGYWVENLNCKDKCCTANVVTKNPQKSYNINVCYNCVDFDINNPKWNKDPIPITCVGSKSFSLFTDGSMKYN</sequence>
<dbReference type="EMBL" id="KQ964946">
    <property type="protein sequence ID" value="KXN65212.1"/>
    <property type="molecule type" value="Genomic_DNA"/>
</dbReference>
<reference evidence="2 3" key="1">
    <citation type="journal article" date="2015" name="Genome Biol. Evol.">
        <title>Phylogenomic analyses indicate that early fungi evolved digesting cell walls of algal ancestors of land plants.</title>
        <authorList>
            <person name="Chang Y."/>
            <person name="Wang S."/>
            <person name="Sekimoto S."/>
            <person name="Aerts A.L."/>
            <person name="Choi C."/>
            <person name="Clum A."/>
            <person name="LaButti K.M."/>
            <person name="Lindquist E.A."/>
            <person name="Yee Ngan C."/>
            <person name="Ohm R.A."/>
            <person name="Salamov A.A."/>
            <person name="Grigoriev I.V."/>
            <person name="Spatafora J.W."/>
            <person name="Berbee M.L."/>
        </authorList>
    </citation>
    <scope>NUCLEOTIDE SEQUENCE [LARGE SCALE GENOMIC DNA]</scope>
    <source>
        <strain evidence="2 3">NRRL 28638</strain>
    </source>
</reference>
<protein>
    <recommendedName>
        <fullName evidence="4">Secreted protein</fullName>
    </recommendedName>
</protein>
<organism evidence="2 3">
    <name type="scientific">Conidiobolus coronatus (strain ATCC 28846 / CBS 209.66 / NRRL 28638)</name>
    <name type="common">Delacroixia coronata</name>
    <dbReference type="NCBI Taxonomy" id="796925"/>
    <lineage>
        <taxon>Eukaryota</taxon>
        <taxon>Fungi</taxon>
        <taxon>Fungi incertae sedis</taxon>
        <taxon>Zoopagomycota</taxon>
        <taxon>Entomophthoromycotina</taxon>
        <taxon>Entomophthoromycetes</taxon>
        <taxon>Entomophthorales</taxon>
        <taxon>Ancylistaceae</taxon>
        <taxon>Conidiobolus</taxon>
    </lineage>
</organism>
<dbReference type="AlphaFoldDB" id="A0A137NR63"/>
<name>A0A137NR63_CONC2</name>